<reference evidence="2" key="2">
    <citation type="submission" date="2021-01" db="EMBL/GenBank/DDBJ databases">
        <authorList>
            <person name="Schikora-Tamarit M.A."/>
        </authorList>
    </citation>
    <scope>NUCLEOTIDE SEQUENCE</scope>
    <source>
        <strain evidence="2">CBS6075</strain>
    </source>
</reference>
<dbReference type="RefSeq" id="XP_046064731.1">
    <property type="nucleotide sequence ID" value="XM_046203485.1"/>
</dbReference>
<name>A0A9P8TAP4_9ASCO</name>
<keyword evidence="3" id="KW-1185">Reference proteome</keyword>
<dbReference type="Proteomes" id="UP000769157">
    <property type="component" value="Unassembled WGS sequence"/>
</dbReference>
<dbReference type="EMBL" id="JAEUBE010000055">
    <property type="protein sequence ID" value="KAH3671555.1"/>
    <property type="molecule type" value="Genomic_DNA"/>
</dbReference>
<evidence type="ECO:0000313" key="3">
    <source>
        <dbReference type="Proteomes" id="UP000769157"/>
    </source>
</evidence>
<sequence>MLENLRDSKSASSSVVGCRSKSSWPFQLNVQPAANEASRSSQPRTEAKPVMISDKATVTKGNAKPSLAPDSAWIRFLTSARIRWANLLLPTIAAASTGSVATNVAPTSNESLNLSPMLWKTAQTISDKISHPYTMAPKRTRFRDLAWSSIYLGGSSAPVANSWITRINLESSKVSSSTLLVHLDGLNQSNA</sequence>
<gene>
    <name evidence="2" type="ORF">OGAPHI_000258</name>
</gene>
<comment type="caution">
    <text evidence="2">The sequence shown here is derived from an EMBL/GenBank/DDBJ whole genome shotgun (WGS) entry which is preliminary data.</text>
</comment>
<proteinExistence type="predicted"/>
<dbReference type="AlphaFoldDB" id="A0A9P8TAP4"/>
<protein>
    <submittedName>
        <fullName evidence="2">Uncharacterized protein</fullName>
    </submittedName>
</protein>
<accession>A0A9P8TAP4</accession>
<dbReference type="GeneID" id="70232226"/>
<reference evidence="2" key="1">
    <citation type="journal article" date="2021" name="Open Biol.">
        <title>Shared evolutionary footprints suggest mitochondrial oxidative damage underlies multiple complex I losses in fungi.</title>
        <authorList>
            <person name="Schikora-Tamarit M.A."/>
            <person name="Marcet-Houben M."/>
            <person name="Nosek J."/>
            <person name="Gabaldon T."/>
        </authorList>
    </citation>
    <scope>NUCLEOTIDE SEQUENCE</scope>
    <source>
        <strain evidence="2">CBS6075</strain>
    </source>
</reference>
<organism evidence="2 3">
    <name type="scientific">Ogataea philodendri</name>
    <dbReference type="NCBI Taxonomy" id="1378263"/>
    <lineage>
        <taxon>Eukaryota</taxon>
        <taxon>Fungi</taxon>
        <taxon>Dikarya</taxon>
        <taxon>Ascomycota</taxon>
        <taxon>Saccharomycotina</taxon>
        <taxon>Pichiomycetes</taxon>
        <taxon>Pichiales</taxon>
        <taxon>Pichiaceae</taxon>
        <taxon>Ogataea</taxon>
    </lineage>
</organism>
<feature type="region of interest" description="Disordered" evidence="1">
    <location>
        <begin position="31"/>
        <end position="63"/>
    </location>
</feature>
<evidence type="ECO:0000313" key="2">
    <source>
        <dbReference type="EMBL" id="KAH3671555.1"/>
    </source>
</evidence>
<feature type="compositionally biased region" description="Polar residues" evidence="1">
    <location>
        <begin position="31"/>
        <end position="44"/>
    </location>
</feature>
<evidence type="ECO:0000256" key="1">
    <source>
        <dbReference type="SAM" id="MobiDB-lite"/>
    </source>
</evidence>